<sequence length="151" mass="16170">MGSLVPGWDADIGVPRDEAAVHPLGRISAPQSVAKGNTKQALVQRSSTLTHTGSRGAAAPHKYQFTDWSEELTSLRKGGSHLGRSSLGAHEHAHETGREEASAWWRALEVGQLNEHPDAVPSSATHGVQHATFMPQFTQSKQLDFGDSGSK</sequence>
<gene>
    <name evidence="1" type="ORF">VOLCADRAFT_86925</name>
</gene>
<reference evidence="1 2" key="1">
    <citation type="journal article" date="2010" name="Science">
        <title>Genomic analysis of organismal complexity in the multicellular green alga Volvox carteri.</title>
        <authorList>
            <person name="Prochnik S.E."/>
            <person name="Umen J."/>
            <person name="Nedelcu A.M."/>
            <person name="Hallmann A."/>
            <person name="Miller S.M."/>
            <person name="Nishii I."/>
            <person name="Ferris P."/>
            <person name="Kuo A."/>
            <person name="Mitros T."/>
            <person name="Fritz-Laylin L.K."/>
            <person name="Hellsten U."/>
            <person name="Chapman J."/>
            <person name="Simakov O."/>
            <person name="Rensing S.A."/>
            <person name="Terry A."/>
            <person name="Pangilinan J."/>
            <person name="Kapitonov V."/>
            <person name="Jurka J."/>
            <person name="Salamov A."/>
            <person name="Shapiro H."/>
            <person name="Schmutz J."/>
            <person name="Grimwood J."/>
            <person name="Lindquist E."/>
            <person name="Lucas S."/>
            <person name="Grigoriev I.V."/>
            <person name="Schmitt R."/>
            <person name="Kirk D."/>
            <person name="Rokhsar D.S."/>
        </authorList>
    </citation>
    <scope>NUCLEOTIDE SEQUENCE [LARGE SCALE GENOMIC DNA]</scope>
    <source>
        <strain evidence="2">f. Nagariensis / Eve</strain>
    </source>
</reference>
<dbReference type="InParanoid" id="D8TKQ6"/>
<dbReference type="Proteomes" id="UP000001058">
    <property type="component" value="Unassembled WGS sequence"/>
</dbReference>
<name>D8TKQ6_VOLCA</name>
<organism evidence="2">
    <name type="scientific">Volvox carteri f. nagariensis</name>
    <dbReference type="NCBI Taxonomy" id="3068"/>
    <lineage>
        <taxon>Eukaryota</taxon>
        <taxon>Viridiplantae</taxon>
        <taxon>Chlorophyta</taxon>
        <taxon>core chlorophytes</taxon>
        <taxon>Chlorophyceae</taxon>
        <taxon>CS clade</taxon>
        <taxon>Chlamydomonadales</taxon>
        <taxon>Volvocaceae</taxon>
        <taxon>Volvox</taxon>
    </lineage>
</organism>
<proteinExistence type="predicted"/>
<dbReference type="GeneID" id="9618237"/>
<accession>D8TKQ6</accession>
<evidence type="ECO:0000313" key="2">
    <source>
        <dbReference type="Proteomes" id="UP000001058"/>
    </source>
</evidence>
<dbReference type="EMBL" id="GL378325">
    <property type="protein sequence ID" value="EFJ52105.1"/>
    <property type="molecule type" value="Genomic_DNA"/>
</dbReference>
<evidence type="ECO:0000313" key="1">
    <source>
        <dbReference type="EMBL" id="EFJ52105.1"/>
    </source>
</evidence>
<dbReference type="AlphaFoldDB" id="D8TKQ6"/>
<dbReference type="RefSeq" id="XP_002946879.1">
    <property type="nucleotide sequence ID" value="XM_002946833.1"/>
</dbReference>
<keyword evidence="2" id="KW-1185">Reference proteome</keyword>
<protein>
    <submittedName>
        <fullName evidence="1">Uncharacterized protein</fullName>
    </submittedName>
</protein>
<dbReference type="KEGG" id="vcn:VOLCADRAFT_86925"/>
<dbReference type="OrthoDB" id="539791at2759"/>